<feature type="region of interest" description="Disordered" evidence="1">
    <location>
        <begin position="49"/>
        <end position="70"/>
    </location>
</feature>
<evidence type="ECO:0000256" key="1">
    <source>
        <dbReference type="SAM" id="MobiDB-lite"/>
    </source>
</evidence>
<proteinExistence type="predicted"/>
<name>A0ABQ3RKQ2_STRRR</name>
<comment type="caution">
    <text evidence="2">The sequence shown here is derived from an EMBL/GenBank/DDBJ whole genome shotgun (WGS) entry which is preliminary data.</text>
</comment>
<evidence type="ECO:0000313" key="3">
    <source>
        <dbReference type="Proteomes" id="UP000646738"/>
    </source>
</evidence>
<gene>
    <name evidence="2" type="ORF">Srubr_62830</name>
</gene>
<reference evidence="3" key="1">
    <citation type="submission" date="2023-07" db="EMBL/GenBank/DDBJ databases">
        <title>Whole genome shotgun sequence of Streptomyces achromogenes subsp. rubradiris NBRC 14000.</title>
        <authorList>
            <person name="Komaki H."/>
            <person name="Tamura T."/>
        </authorList>
    </citation>
    <scope>NUCLEOTIDE SEQUENCE [LARGE SCALE GENOMIC DNA]</scope>
    <source>
        <strain evidence="3">NBRC 14000</strain>
    </source>
</reference>
<keyword evidence="3" id="KW-1185">Reference proteome</keyword>
<feature type="compositionally biased region" description="Basic and acidic residues" evidence="1">
    <location>
        <begin position="61"/>
        <end position="70"/>
    </location>
</feature>
<dbReference type="Proteomes" id="UP000646738">
    <property type="component" value="Unassembled WGS sequence"/>
</dbReference>
<accession>A0ABQ3RKQ2</accession>
<protein>
    <submittedName>
        <fullName evidence="2">Uncharacterized protein</fullName>
    </submittedName>
</protein>
<organism evidence="2 3">
    <name type="scientific">Streptomyces rubradiris</name>
    <name type="common">Streptomyces achromogenes subsp. rubradiris</name>
    <dbReference type="NCBI Taxonomy" id="285531"/>
    <lineage>
        <taxon>Bacteria</taxon>
        <taxon>Bacillati</taxon>
        <taxon>Actinomycetota</taxon>
        <taxon>Actinomycetes</taxon>
        <taxon>Kitasatosporales</taxon>
        <taxon>Streptomycetaceae</taxon>
        <taxon>Streptomyces</taxon>
    </lineage>
</organism>
<evidence type="ECO:0000313" key="2">
    <source>
        <dbReference type="EMBL" id="GHI56437.1"/>
    </source>
</evidence>
<dbReference type="RefSeq" id="WP_189995233.1">
    <property type="nucleotide sequence ID" value="NZ_BNCB01000007.1"/>
</dbReference>
<sequence length="70" mass="7654">MAIVACLLLPVVGLLLYGMDRVEDWLTRPPQPPRRLPARHSAARHLRLIRGGGQAAGTQARTDRRSSDAA</sequence>
<dbReference type="EMBL" id="BNEA01000015">
    <property type="protein sequence ID" value="GHI56437.1"/>
    <property type="molecule type" value="Genomic_DNA"/>
</dbReference>